<name>A0A6P1MPB0_9FIRM</name>
<evidence type="ECO:0000256" key="4">
    <source>
        <dbReference type="ARBA" id="ARBA00023163"/>
    </source>
</evidence>
<keyword evidence="6" id="KW-1185">Reference proteome</keyword>
<dbReference type="GO" id="GO:0003677">
    <property type="term" value="F:DNA binding"/>
    <property type="evidence" value="ECO:0007669"/>
    <property type="project" value="UniProtKB-KW"/>
</dbReference>
<dbReference type="SUPFAM" id="SSF46785">
    <property type="entry name" value="Winged helix' DNA-binding domain"/>
    <property type="match status" value="1"/>
</dbReference>
<organism evidence="5 6">
    <name type="scientific">Aminipila terrae</name>
    <dbReference type="NCBI Taxonomy" id="2697030"/>
    <lineage>
        <taxon>Bacteria</taxon>
        <taxon>Bacillati</taxon>
        <taxon>Bacillota</taxon>
        <taxon>Clostridia</taxon>
        <taxon>Peptostreptococcales</taxon>
        <taxon>Anaerovoracaceae</taxon>
        <taxon>Aminipila</taxon>
    </lineage>
</organism>
<dbReference type="InterPro" id="IPR036390">
    <property type="entry name" value="WH_DNA-bd_sf"/>
</dbReference>
<protein>
    <submittedName>
        <fullName evidence="5">BlaI/MecI/CopY family transcriptional regulator</fullName>
    </submittedName>
</protein>
<dbReference type="Proteomes" id="UP000463883">
    <property type="component" value="Chromosome"/>
</dbReference>
<dbReference type="GO" id="GO:0045892">
    <property type="term" value="P:negative regulation of DNA-templated transcription"/>
    <property type="evidence" value="ECO:0007669"/>
    <property type="project" value="InterPro"/>
</dbReference>
<dbReference type="Gene3D" id="1.10.10.10">
    <property type="entry name" value="Winged helix-like DNA-binding domain superfamily/Winged helix DNA-binding domain"/>
    <property type="match status" value="1"/>
</dbReference>
<dbReference type="EMBL" id="CP047591">
    <property type="protein sequence ID" value="QHI73516.1"/>
    <property type="molecule type" value="Genomic_DNA"/>
</dbReference>
<sequence length="126" mass="14410">MKKINLSDGEWSMMNILWQDAPKTITQLTAELKEARGWSKHTVITMLGRMESKNVVRYEEGNRAKQYYPTVERTETALGETESFLEKVYSGSIGLMVNTMVEKNSLSKDEIDELYAILRKAEEGAK</sequence>
<proteinExistence type="inferred from homology"/>
<reference evidence="5 6" key="1">
    <citation type="submission" date="2020-01" db="EMBL/GenBank/DDBJ databases">
        <title>Genomic analysis of Aminipila sp. CBA3637.</title>
        <authorList>
            <person name="Kim Y.B."/>
            <person name="Roh S.W."/>
        </authorList>
    </citation>
    <scope>NUCLEOTIDE SEQUENCE [LARGE SCALE GENOMIC DNA]</scope>
    <source>
        <strain evidence="5 6">CBA3637</strain>
    </source>
</reference>
<evidence type="ECO:0000256" key="2">
    <source>
        <dbReference type="ARBA" id="ARBA00023015"/>
    </source>
</evidence>
<dbReference type="PIRSF" id="PIRSF019455">
    <property type="entry name" value="CopR_AtkY"/>
    <property type="match status" value="1"/>
</dbReference>
<dbReference type="KEGG" id="amic:Ami3637_15035"/>
<accession>A0A6P1MPB0</accession>
<dbReference type="RefSeq" id="WP_162363281.1">
    <property type="nucleotide sequence ID" value="NZ_CP047591.1"/>
</dbReference>
<dbReference type="InterPro" id="IPR005650">
    <property type="entry name" value="BlaI_family"/>
</dbReference>
<evidence type="ECO:0000256" key="1">
    <source>
        <dbReference type="ARBA" id="ARBA00011046"/>
    </source>
</evidence>
<keyword evidence="4" id="KW-0804">Transcription</keyword>
<evidence type="ECO:0000313" key="6">
    <source>
        <dbReference type="Proteomes" id="UP000463883"/>
    </source>
</evidence>
<gene>
    <name evidence="5" type="ORF">Ami3637_15035</name>
</gene>
<keyword evidence="2" id="KW-0805">Transcription regulation</keyword>
<keyword evidence="3" id="KW-0238">DNA-binding</keyword>
<comment type="similarity">
    <text evidence="1">Belongs to the BlaI transcriptional regulatory family.</text>
</comment>
<evidence type="ECO:0000313" key="5">
    <source>
        <dbReference type="EMBL" id="QHI73516.1"/>
    </source>
</evidence>
<dbReference type="AlphaFoldDB" id="A0A6P1MPB0"/>
<dbReference type="InterPro" id="IPR036388">
    <property type="entry name" value="WH-like_DNA-bd_sf"/>
</dbReference>
<dbReference type="Pfam" id="PF03965">
    <property type="entry name" value="Penicillinase_R"/>
    <property type="match status" value="1"/>
</dbReference>
<dbReference type="Gene3D" id="1.10.4040.10">
    <property type="entry name" value="Penicillinase repressor domain"/>
    <property type="match status" value="1"/>
</dbReference>
<evidence type="ECO:0000256" key="3">
    <source>
        <dbReference type="ARBA" id="ARBA00023125"/>
    </source>
</evidence>